<evidence type="ECO:0008006" key="4">
    <source>
        <dbReference type="Google" id="ProtNLM"/>
    </source>
</evidence>
<comment type="caution">
    <text evidence="2">The sequence shown here is derived from an EMBL/GenBank/DDBJ whole genome shotgun (WGS) entry which is preliminary data.</text>
</comment>
<reference evidence="2 3" key="1">
    <citation type="submission" date="2014-04" db="EMBL/GenBank/DDBJ databases">
        <title>Aquimarina sp. 22II-S11-z7 Genome Sequencing.</title>
        <authorList>
            <person name="Lai Q."/>
        </authorList>
    </citation>
    <scope>NUCLEOTIDE SEQUENCE [LARGE SCALE GENOMIC DNA]</scope>
    <source>
        <strain evidence="2 3">22II-S11-z7</strain>
    </source>
</reference>
<dbReference type="Proteomes" id="UP000023541">
    <property type="component" value="Unassembled WGS sequence"/>
</dbReference>
<keyword evidence="3" id="KW-1185">Reference proteome</keyword>
<dbReference type="EMBL" id="AQRA01000005">
    <property type="protein sequence ID" value="EZH73679.1"/>
    <property type="molecule type" value="Genomic_DNA"/>
</dbReference>
<accession>A0A023BUQ8</accession>
<protein>
    <recommendedName>
        <fullName evidence="4">Thioredoxin domain-containing protein</fullName>
    </recommendedName>
</protein>
<dbReference type="SUPFAM" id="SSF52833">
    <property type="entry name" value="Thioredoxin-like"/>
    <property type="match status" value="1"/>
</dbReference>
<name>A0A023BUQ8_9FLAO</name>
<dbReference type="PROSITE" id="PS51257">
    <property type="entry name" value="PROKAR_LIPOPROTEIN"/>
    <property type="match status" value="1"/>
</dbReference>
<evidence type="ECO:0000313" key="3">
    <source>
        <dbReference type="Proteomes" id="UP000023541"/>
    </source>
</evidence>
<organism evidence="2 3">
    <name type="scientific">Aquimarina atlantica</name>
    <dbReference type="NCBI Taxonomy" id="1317122"/>
    <lineage>
        <taxon>Bacteria</taxon>
        <taxon>Pseudomonadati</taxon>
        <taxon>Bacteroidota</taxon>
        <taxon>Flavobacteriia</taxon>
        <taxon>Flavobacteriales</taxon>
        <taxon>Flavobacteriaceae</taxon>
        <taxon>Aquimarina</taxon>
    </lineage>
</organism>
<dbReference type="RefSeq" id="WP_034242433.1">
    <property type="nucleotide sequence ID" value="NZ_AQRA01000005.1"/>
</dbReference>
<dbReference type="InterPro" id="IPR036249">
    <property type="entry name" value="Thioredoxin-like_sf"/>
</dbReference>
<evidence type="ECO:0000313" key="2">
    <source>
        <dbReference type="EMBL" id="EZH73679.1"/>
    </source>
</evidence>
<proteinExistence type="predicted"/>
<sequence length="189" mass="22517">MKNNKQLFLILISCLFMAFLSCNTFTFNSSKKLEKLNKELIELNNTYRNKKIDLQNPSLLNDLFRNDLDNDYSILVYYDADCWVCFEELSAWQEIINHFKKIDSKINIKFILSTTNLEKTLKNLREINFSESYIVIDMDNSFLKHYKHVSYKPYNTMLLDKNKKILFIGSPLKSKNLKKHYSELILNEE</sequence>
<gene>
    <name evidence="2" type="ORF">ATO12_17230</name>
</gene>
<dbReference type="AlphaFoldDB" id="A0A023BUQ8"/>
<keyword evidence="1" id="KW-0732">Signal</keyword>
<feature type="signal peptide" evidence="1">
    <location>
        <begin position="1"/>
        <end position="26"/>
    </location>
</feature>
<feature type="chain" id="PRO_5001511909" description="Thioredoxin domain-containing protein" evidence="1">
    <location>
        <begin position="27"/>
        <end position="189"/>
    </location>
</feature>
<evidence type="ECO:0000256" key="1">
    <source>
        <dbReference type="SAM" id="SignalP"/>
    </source>
</evidence>
<dbReference type="STRING" id="1317122.ATO12_17230"/>
<dbReference type="Gene3D" id="3.40.30.10">
    <property type="entry name" value="Glutaredoxin"/>
    <property type="match status" value="1"/>
</dbReference>